<sequence>MLRHTFCHIPGIGFATEKKLWNCGVTDWHKWKDPVPVKVPASTRHDAAIILDQSLTALDRNNPSFFTSRLASSESWRIFSLFRNSTAYLDIETTGLDEAAEITTIALYDGNTVFTYVNGINLDRFVDDIYNYSVIVSYNGKSFDIPFIENYFRISLDHAQIDLRYVLAKLGFKGGLKGCEKMVGMNRGNLAGVDGYFAVLLWREYLRNNDRRVLDTLLAYNIEDTVNLERLAVEAYNRNVQMTPFGADLALTCPPSPPNPYVADNDIIALLKRTSAQNRGW</sequence>
<dbReference type="RefSeq" id="WP_092224237.1">
    <property type="nucleotide sequence ID" value="NZ_FNJI01000023.1"/>
</dbReference>
<dbReference type="GO" id="GO:0003676">
    <property type="term" value="F:nucleic acid binding"/>
    <property type="evidence" value="ECO:0007669"/>
    <property type="project" value="InterPro"/>
</dbReference>
<dbReference type="SUPFAM" id="SSF53098">
    <property type="entry name" value="Ribonuclease H-like"/>
    <property type="match status" value="1"/>
</dbReference>
<feature type="domain" description="YprB ribonuclease H-like" evidence="1">
    <location>
        <begin position="87"/>
        <end position="234"/>
    </location>
</feature>
<proteinExistence type="predicted"/>
<dbReference type="PANTHER" id="PTHR38462">
    <property type="entry name" value="EXONUCLEASE-LIKE PROTEIN"/>
    <property type="match status" value="1"/>
</dbReference>
<dbReference type="STRING" id="91360.SAMN05660330_02981"/>
<keyword evidence="3" id="KW-1185">Reference proteome</keyword>
<dbReference type="InterPro" id="IPR038720">
    <property type="entry name" value="YprB_RNase_H-like_dom"/>
</dbReference>
<dbReference type="Pfam" id="PF13482">
    <property type="entry name" value="RNase_H_2"/>
    <property type="match status" value="1"/>
</dbReference>
<evidence type="ECO:0000259" key="1">
    <source>
        <dbReference type="Pfam" id="PF13482"/>
    </source>
</evidence>
<name>A0A1H0TB71_9BACT</name>
<dbReference type="Proteomes" id="UP000199073">
    <property type="component" value="Unassembled WGS sequence"/>
</dbReference>
<dbReference type="InterPro" id="IPR036397">
    <property type="entry name" value="RNaseH_sf"/>
</dbReference>
<protein>
    <recommendedName>
        <fullName evidence="1">YprB ribonuclease H-like domain-containing protein</fullName>
    </recommendedName>
</protein>
<dbReference type="PANTHER" id="PTHR38462:SF1">
    <property type="entry name" value="YPRB RIBONUCLEASE H-LIKE DOMAIN-CONTAINING PROTEIN"/>
    <property type="match status" value="1"/>
</dbReference>
<reference evidence="2 3" key="1">
    <citation type="submission" date="2016-10" db="EMBL/GenBank/DDBJ databases">
        <authorList>
            <person name="de Groot N.N."/>
        </authorList>
    </citation>
    <scope>NUCLEOTIDE SEQUENCE [LARGE SCALE GENOMIC DNA]</scope>
    <source>
        <strain evidence="2 3">DSM 12130</strain>
    </source>
</reference>
<dbReference type="EMBL" id="FNJI01000023">
    <property type="protein sequence ID" value="SDP50848.1"/>
    <property type="molecule type" value="Genomic_DNA"/>
</dbReference>
<evidence type="ECO:0000313" key="3">
    <source>
        <dbReference type="Proteomes" id="UP000199073"/>
    </source>
</evidence>
<dbReference type="OrthoDB" id="9790530at2"/>
<dbReference type="InterPro" id="IPR012337">
    <property type="entry name" value="RNaseH-like_sf"/>
</dbReference>
<gene>
    <name evidence="2" type="ORF">SAMN05660330_02981</name>
</gene>
<dbReference type="AlphaFoldDB" id="A0A1H0TB71"/>
<dbReference type="Gene3D" id="3.30.420.10">
    <property type="entry name" value="Ribonuclease H-like superfamily/Ribonuclease H"/>
    <property type="match status" value="1"/>
</dbReference>
<evidence type="ECO:0000313" key="2">
    <source>
        <dbReference type="EMBL" id="SDP50848.1"/>
    </source>
</evidence>
<organism evidence="2 3">
    <name type="scientific">Desulforhopalus singaporensis</name>
    <dbReference type="NCBI Taxonomy" id="91360"/>
    <lineage>
        <taxon>Bacteria</taxon>
        <taxon>Pseudomonadati</taxon>
        <taxon>Thermodesulfobacteriota</taxon>
        <taxon>Desulfobulbia</taxon>
        <taxon>Desulfobulbales</taxon>
        <taxon>Desulfocapsaceae</taxon>
        <taxon>Desulforhopalus</taxon>
    </lineage>
</organism>
<accession>A0A1H0TB71</accession>